<dbReference type="PANTHER" id="PTHR43161:SF9">
    <property type="entry name" value="SORBITOL DEHYDROGENASE"/>
    <property type="match status" value="1"/>
</dbReference>
<keyword evidence="3 10" id="KW-0479">Metal-binding</keyword>
<dbReference type="Pfam" id="PF08240">
    <property type="entry name" value="ADH_N"/>
    <property type="match status" value="1"/>
</dbReference>
<dbReference type="Gene3D" id="3.90.180.10">
    <property type="entry name" value="Medium-chain alcohol dehydrogenases, catalytic domain"/>
    <property type="match status" value="1"/>
</dbReference>
<keyword evidence="6 11" id="KW-0520">NAD</keyword>
<evidence type="ECO:0000256" key="10">
    <source>
        <dbReference type="RuleBase" id="RU361277"/>
    </source>
</evidence>
<proteinExistence type="inferred from homology"/>
<dbReference type="Proteomes" id="UP001583193">
    <property type="component" value="Unassembled WGS sequence"/>
</dbReference>
<evidence type="ECO:0000256" key="3">
    <source>
        <dbReference type="ARBA" id="ARBA00022723"/>
    </source>
</evidence>
<evidence type="ECO:0000256" key="9">
    <source>
        <dbReference type="ARBA" id="ARBA00026119"/>
    </source>
</evidence>
<dbReference type="SUPFAM" id="SSF50129">
    <property type="entry name" value="GroES-like"/>
    <property type="match status" value="1"/>
</dbReference>
<keyword evidence="2 11" id="KW-0859">Xylose metabolism</keyword>
<accession>A0ABR3YC62</accession>
<keyword evidence="11" id="KW-0119">Carbohydrate metabolism</keyword>
<comment type="catalytic activity">
    <reaction evidence="11">
        <text>xylitol + NAD(+) = D-xylulose + NADH + H(+)</text>
        <dbReference type="Rhea" id="RHEA:20433"/>
        <dbReference type="ChEBI" id="CHEBI:15378"/>
        <dbReference type="ChEBI" id="CHEBI:17140"/>
        <dbReference type="ChEBI" id="CHEBI:17151"/>
        <dbReference type="ChEBI" id="CHEBI:57540"/>
        <dbReference type="ChEBI" id="CHEBI:57945"/>
        <dbReference type="EC" id="1.1.1.9"/>
    </reaction>
</comment>
<comment type="function">
    <text evidence="7 11">Xylitol dehydrogenase which catalyzes the conversion of xylitol to D-xylulose. Xylose is a major component of hemicelluloses such as xylan. Most fungi utilize D-xylose via three enzymatic reactions, xylose reductase (XR), xylitol dehydrogenase (XDH), and xylulokinase, to form xylulose 5-phosphate, which enters pentose phosphate pathway.</text>
</comment>
<evidence type="ECO:0000256" key="6">
    <source>
        <dbReference type="ARBA" id="ARBA00023027"/>
    </source>
</evidence>
<dbReference type="SMART" id="SM00829">
    <property type="entry name" value="PKS_ER"/>
    <property type="match status" value="1"/>
</dbReference>
<organism evidence="13 14">
    <name type="scientific">Paecilomyces lecythidis</name>
    <dbReference type="NCBI Taxonomy" id="3004212"/>
    <lineage>
        <taxon>Eukaryota</taxon>
        <taxon>Fungi</taxon>
        <taxon>Dikarya</taxon>
        <taxon>Ascomycota</taxon>
        <taxon>Pezizomycotina</taxon>
        <taxon>Eurotiomycetes</taxon>
        <taxon>Eurotiomycetidae</taxon>
        <taxon>Eurotiales</taxon>
        <taxon>Thermoascaceae</taxon>
        <taxon>Paecilomyces</taxon>
    </lineage>
</organism>
<comment type="caution">
    <text evidence="13">The sequence shown here is derived from an EMBL/GenBank/DDBJ whole genome shotgun (WGS) entry which is preliminary data.</text>
</comment>
<keyword evidence="14" id="KW-1185">Reference proteome</keyword>
<dbReference type="EMBL" id="JAVDPF010000002">
    <property type="protein sequence ID" value="KAL1885442.1"/>
    <property type="molecule type" value="Genomic_DNA"/>
</dbReference>
<evidence type="ECO:0000256" key="4">
    <source>
        <dbReference type="ARBA" id="ARBA00022833"/>
    </source>
</evidence>
<dbReference type="EC" id="1.1.1.9" evidence="9 11"/>
<dbReference type="InterPro" id="IPR011032">
    <property type="entry name" value="GroES-like_sf"/>
</dbReference>
<dbReference type="InterPro" id="IPR002328">
    <property type="entry name" value="ADH_Zn_CS"/>
</dbReference>
<keyword evidence="4 10" id="KW-0862">Zinc</keyword>
<reference evidence="13 14" key="1">
    <citation type="journal article" date="2024" name="IMA Fungus">
        <title>IMA Genome - F19 : A genome assembly and annotation guide to empower mycologists, including annotated draft genome sequences of Ceratocystis pirilliformis, Diaporthe australafricana, Fusarium ophioides, Paecilomyces lecythidis, and Sporothrix stenoceras.</title>
        <authorList>
            <person name="Aylward J."/>
            <person name="Wilson A.M."/>
            <person name="Visagie C.M."/>
            <person name="Spraker J."/>
            <person name="Barnes I."/>
            <person name="Buitendag C."/>
            <person name="Ceriani C."/>
            <person name="Del Mar Angel L."/>
            <person name="du Plessis D."/>
            <person name="Fuchs T."/>
            <person name="Gasser K."/>
            <person name="Kramer D."/>
            <person name="Li W."/>
            <person name="Munsamy K."/>
            <person name="Piso A."/>
            <person name="Price J.L."/>
            <person name="Sonnekus B."/>
            <person name="Thomas C."/>
            <person name="van der Nest A."/>
            <person name="van Dijk A."/>
            <person name="van Heerden A."/>
            <person name="van Vuuren N."/>
            <person name="Yilmaz N."/>
            <person name="Duong T.A."/>
            <person name="van der Merwe N.A."/>
            <person name="Wingfield M.J."/>
            <person name="Wingfield B.D."/>
        </authorList>
    </citation>
    <scope>NUCLEOTIDE SEQUENCE [LARGE SCALE GENOMIC DNA]</scope>
    <source>
        <strain evidence="13 14">CMW 18167</strain>
    </source>
</reference>
<dbReference type="PROSITE" id="PS00059">
    <property type="entry name" value="ADH_ZINC"/>
    <property type="match status" value="1"/>
</dbReference>
<gene>
    <name evidence="13" type="ORF">Plec18167_000936</name>
</gene>
<protein>
    <recommendedName>
        <fullName evidence="9 11">D-xylulose reductase</fullName>
        <ecNumber evidence="9 11">1.1.1.9</ecNumber>
    </recommendedName>
    <alternativeName>
        <fullName evidence="11">Xylitol dehydrogenase</fullName>
    </alternativeName>
</protein>
<dbReference type="InterPro" id="IPR036291">
    <property type="entry name" value="NAD(P)-bd_dom_sf"/>
</dbReference>
<evidence type="ECO:0000256" key="2">
    <source>
        <dbReference type="ARBA" id="ARBA00022629"/>
    </source>
</evidence>
<comment type="cofactor">
    <cofactor evidence="11">
        <name>Zn(2+)</name>
        <dbReference type="ChEBI" id="CHEBI:29105"/>
    </cofactor>
    <text evidence="11">Binds 1 or 2 Zn(2+) ions per subunit.</text>
</comment>
<comment type="similarity">
    <text evidence="1 10">Belongs to the zinc-containing alcohol dehydrogenase family.</text>
</comment>
<dbReference type="PANTHER" id="PTHR43161">
    <property type="entry name" value="SORBITOL DEHYDROGENASE"/>
    <property type="match status" value="1"/>
</dbReference>
<dbReference type="CDD" id="cd05285">
    <property type="entry name" value="sorbitol_DH"/>
    <property type="match status" value="1"/>
</dbReference>
<evidence type="ECO:0000256" key="7">
    <source>
        <dbReference type="ARBA" id="ARBA00024843"/>
    </source>
</evidence>
<dbReference type="SUPFAM" id="SSF51735">
    <property type="entry name" value="NAD(P)-binding Rossmann-fold domains"/>
    <property type="match status" value="1"/>
</dbReference>
<keyword evidence="5 11" id="KW-0560">Oxidoreductase</keyword>
<name>A0ABR3YC62_9EURO</name>
<evidence type="ECO:0000256" key="8">
    <source>
        <dbReference type="ARBA" id="ARBA00025713"/>
    </source>
</evidence>
<evidence type="ECO:0000256" key="11">
    <source>
        <dbReference type="RuleBase" id="RU369026"/>
    </source>
</evidence>
<evidence type="ECO:0000313" key="13">
    <source>
        <dbReference type="EMBL" id="KAL1885442.1"/>
    </source>
</evidence>
<feature type="domain" description="Enoyl reductase (ER)" evidence="12">
    <location>
        <begin position="11"/>
        <end position="354"/>
    </location>
</feature>
<dbReference type="Gene3D" id="3.40.50.720">
    <property type="entry name" value="NAD(P)-binding Rossmann-like Domain"/>
    <property type="match status" value="1"/>
</dbReference>
<evidence type="ECO:0000313" key="14">
    <source>
        <dbReference type="Proteomes" id="UP001583193"/>
    </source>
</evidence>
<evidence type="ECO:0000259" key="12">
    <source>
        <dbReference type="SMART" id="SM00829"/>
    </source>
</evidence>
<comment type="pathway">
    <text evidence="8 11">Carbohydrate degradation; L-arabinose degradation via L-arabinitol; D-xylulose 5-phosphate from L-arabinose (fungal route): step 4/5.</text>
</comment>
<dbReference type="InterPro" id="IPR045306">
    <property type="entry name" value="SDH-like"/>
</dbReference>
<evidence type="ECO:0000256" key="1">
    <source>
        <dbReference type="ARBA" id="ARBA00008072"/>
    </source>
</evidence>
<dbReference type="InterPro" id="IPR013149">
    <property type="entry name" value="ADH-like_C"/>
</dbReference>
<evidence type="ECO:0000256" key="5">
    <source>
        <dbReference type="ARBA" id="ARBA00023002"/>
    </source>
</evidence>
<dbReference type="Pfam" id="PF00107">
    <property type="entry name" value="ADH_zinc_N"/>
    <property type="match status" value="1"/>
</dbReference>
<sequence>MGETSRSFVLRAVKDVVLEDRAIPELKDPWDVRVHVAETGICGSDVHYWQRGRIGDFILSSPIVLGHESSGTVVAVGPAVKNLNVGDRVAIEPGVPCRHCDYCRGGSYNLCPDTVFAATPPHDGTLSKYYITQADYCYPLPAHMNLEEGALVEPVAVAVQITKVGKVSPNQTIVVFGCGPIGLLCQAVCKAYSAKKVIGVDISRSRAEFALTFGADDVFVPPAKPDDIDDTTWNEKVARIMKERFNLGEGPDVVLEATGAQACIQTGIHLTKKGGTYVQAGMGRENVVFPITTACIRDLHIRGSIRYTVGCYPTAVDLIASGKIDVKRLITNRFKFEQAEEAFELVRQGKEDVIKVIIEGVSS</sequence>
<dbReference type="InterPro" id="IPR020843">
    <property type="entry name" value="ER"/>
</dbReference>
<dbReference type="InterPro" id="IPR013154">
    <property type="entry name" value="ADH-like_N"/>
</dbReference>